<keyword evidence="2" id="KW-1185">Reference proteome</keyword>
<accession>A0AAD5MHQ8</accession>
<gene>
    <name evidence="1" type="ORF">P43SY_004407</name>
</gene>
<sequence>MQTLLRWHGSIKLMENTMLQLEQLQKIFESTMTNQLELALLQYVTKGLFVFDVLDRLPGAPFHLHLRAGPMSSYYAKDDGEQLATKAIVDVETQGGQVTCMVVWGSVVVYATYGENVLGNPGGYIGSMWATTTCLFVWRVRAKIRDRFQIPGSCMGDCFTSMFCTCCALAQMATHVKSYKPGGCDFGPPDTLPAYQ</sequence>
<dbReference type="AlphaFoldDB" id="A0AAD5MHQ8"/>
<dbReference type="Pfam" id="PF04749">
    <property type="entry name" value="PLAC8"/>
    <property type="match status" value="1"/>
</dbReference>
<proteinExistence type="predicted"/>
<dbReference type="InterPro" id="IPR006461">
    <property type="entry name" value="PLAC_motif_containing"/>
</dbReference>
<name>A0AAD5MHQ8_PYTIN</name>
<dbReference type="EMBL" id="JAKCXM010000013">
    <property type="protein sequence ID" value="KAJ0408249.1"/>
    <property type="molecule type" value="Genomic_DNA"/>
</dbReference>
<evidence type="ECO:0008006" key="3">
    <source>
        <dbReference type="Google" id="ProtNLM"/>
    </source>
</evidence>
<evidence type="ECO:0000313" key="2">
    <source>
        <dbReference type="Proteomes" id="UP001209570"/>
    </source>
</evidence>
<protein>
    <recommendedName>
        <fullName evidence="3">PLAC8 family protein</fullName>
    </recommendedName>
</protein>
<dbReference type="NCBIfam" id="TIGR01571">
    <property type="entry name" value="A_thal_Cys_rich"/>
    <property type="match status" value="1"/>
</dbReference>
<organism evidence="1 2">
    <name type="scientific">Pythium insidiosum</name>
    <name type="common">Pythiosis disease agent</name>
    <dbReference type="NCBI Taxonomy" id="114742"/>
    <lineage>
        <taxon>Eukaryota</taxon>
        <taxon>Sar</taxon>
        <taxon>Stramenopiles</taxon>
        <taxon>Oomycota</taxon>
        <taxon>Peronosporomycetes</taxon>
        <taxon>Pythiales</taxon>
        <taxon>Pythiaceae</taxon>
        <taxon>Pythium</taxon>
    </lineage>
</organism>
<evidence type="ECO:0000313" key="1">
    <source>
        <dbReference type="EMBL" id="KAJ0408249.1"/>
    </source>
</evidence>
<reference evidence="1" key="1">
    <citation type="submission" date="2021-12" db="EMBL/GenBank/DDBJ databases">
        <title>Prjna785345.</title>
        <authorList>
            <person name="Rujirawat T."/>
            <person name="Krajaejun T."/>
        </authorList>
    </citation>
    <scope>NUCLEOTIDE SEQUENCE</scope>
    <source>
        <strain evidence="1">Pi057C3</strain>
    </source>
</reference>
<comment type="caution">
    <text evidence="1">The sequence shown here is derived from an EMBL/GenBank/DDBJ whole genome shotgun (WGS) entry which is preliminary data.</text>
</comment>
<dbReference type="Proteomes" id="UP001209570">
    <property type="component" value="Unassembled WGS sequence"/>
</dbReference>
<dbReference type="PANTHER" id="PTHR15907">
    <property type="entry name" value="DUF614 FAMILY PROTEIN-RELATED"/>
    <property type="match status" value="1"/>
</dbReference>